<comment type="caution">
    <text evidence="7">The sequence shown here is derived from an EMBL/GenBank/DDBJ whole genome shotgun (WGS) entry which is preliminary data.</text>
</comment>
<comment type="similarity">
    <text evidence="1">Belongs to the asparaginase 1 family.</text>
</comment>
<dbReference type="SUPFAM" id="SSF53774">
    <property type="entry name" value="Glutaminase/Asparaginase"/>
    <property type="match status" value="1"/>
</dbReference>
<feature type="active site" evidence="3">
    <location>
        <position position="12"/>
    </location>
</feature>
<dbReference type="PROSITE" id="PS00917">
    <property type="entry name" value="ASN_GLN_ASE_2"/>
    <property type="match status" value="1"/>
</dbReference>
<dbReference type="InterPro" id="IPR036152">
    <property type="entry name" value="Asp/glu_Ase-like_sf"/>
</dbReference>
<dbReference type="PIRSF" id="PIRSF500176">
    <property type="entry name" value="L_ASNase"/>
    <property type="match status" value="1"/>
</dbReference>
<protein>
    <submittedName>
        <fullName evidence="7">Asparaginase</fullName>
    </submittedName>
</protein>
<dbReference type="PROSITE" id="PS00144">
    <property type="entry name" value="ASN_GLN_ASE_1"/>
    <property type="match status" value="1"/>
</dbReference>
<accession>A0ABY2XGK8</accession>
<dbReference type="PANTHER" id="PTHR11707">
    <property type="entry name" value="L-ASPARAGINASE"/>
    <property type="match status" value="1"/>
</dbReference>
<dbReference type="InterPro" id="IPR027474">
    <property type="entry name" value="L-asparaginase_N"/>
</dbReference>
<dbReference type="Pfam" id="PF17763">
    <property type="entry name" value="Asparaginase_C"/>
    <property type="match status" value="1"/>
</dbReference>
<dbReference type="SMART" id="SM00870">
    <property type="entry name" value="Asparaginase"/>
    <property type="match status" value="1"/>
</dbReference>
<dbReference type="InterPro" id="IPR006034">
    <property type="entry name" value="Asparaginase/glutaminase-like"/>
</dbReference>
<dbReference type="PIRSF" id="PIRSF001220">
    <property type="entry name" value="L-ASNase_gatD"/>
    <property type="match status" value="1"/>
</dbReference>
<dbReference type="PANTHER" id="PTHR11707:SF28">
    <property type="entry name" value="60 KDA LYSOPHOSPHOLIPASE"/>
    <property type="match status" value="1"/>
</dbReference>
<dbReference type="CDD" id="cd08964">
    <property type="entry name" value="L-asparaginase_II"/>
    <property type="match status" value="1"/>
</dbReference>
<evidence type="ECO:0000259" key="5">
    <source>
        <dbReference type="Pfam" id="PF00710"/>
    </source>
</evidence>
<keyword evidence="2" id="KW-0378">Hydrolase</keyword>
<dbReference type="Pfam" id="PF00710">
    <property type="entry name" value="Asparaginase"/>
    <property type="match status" value="1"/>
</dbReference>
<dbReference type="Proteomes" id="UP001191082">
    <property type="component" value="Unassembled WGS sequence"/>
</dbReference>
<evidence type="ECO:0000313" key="7">
    <source>
        <dbReference type="EMBL" id="TMV15525.1"/>
    </source>
</evidence>
<dbReference type="PROSITE" id="PS51732">
    <property type="entry name" value="ASN_GLN_ASE_3"/>
    <property type="match status" value="1"/>
</dbReference>
<evidence type="ECO:0000256" key="4">
    <source>
        <dbReference type="PROSITE-ProRule" id="PRU10100"/>
    </source>
</evidence>
<evidence type="ECO:0000259" key="6">
    <source>
        <dbReference type="Pfam" id="PF17763"/>
    </source>
</evidence>
<feature type="domain" description="Asparaginase/glutaminase C-terminal" evidence="6">
    <location>
        <begin position="208"/>
        <end position="322"/>
    </location>
</feature>
<evidence type="ECO:0000256" key="1">
    <source>
        <dbReference type="ARBA" id="ARBA00010518"/>
    </source>
</evidence>
<dbReference type="Gene3D" id="3.40.50.1170">
    <property type="entry name" value="L-asparaginase, N-terminal domain"/>
    <property type="match status" value="1"/>
</dbReference>
<feature type="active site" evidence="4">
    <location>
        <position position="89"/>
    </location>
</feature>
<dbReference type="RefSeq" id="WP_138862870.1">
    <property type="nucleotide sequence ID" value="NZ_VCPC01000001.1"/>
</dbReference>
<dbReference type="InterPro" id="IPR004550">
    <property type="entry name" value="AsnASE_II"/>
</dbReference>
<evidence type="ECO:0000313" key="8">
    <source>
        <dbReference type="Proteomes" id="UP001191082"/>
    </source>
</evidence>
<dbReference type="InterPro" id="IPR027475">
    <property type="entry name" value="Asparaginase/glutaminase_AS2"/>
</dbReference>
<proteinExistence type="inferred from homology"/>
<evidence type="ECO:0000256" key="2">
    <source>
        <dbReference type="ARBA" id="ARBA00022801"/>
    </source>
</evidence>
<organism evidence="7 8">
    <name type="scientific">Arenibacterium halophilum</name>
    <dbReference type="NCBI Taxonomy" id="2583821"/>
    <lineage>
        <taxon>Bacteria</taxon>
        <taxon>Pseudomonadati</taxon>
        <taxon>Pseudomonadota</taxon>
        <taxon>Alphaproteobacteria</taxon>
        <taxon>Rhodobacterales</taxon>
        <taxon>Paracoccaceae</taxon>
        <taxon>Arenibacterium</taxon>
    </lineage>
</organism>
<feature type="domain" description="L-asparaginase N-terminal" evidence="5">
    <location>
        <begin position="3"/>
        <end position="193"/>
    </location>
</feature>
<dbReference type="SFLD" id="SFLDS00057">
    <property type="entry name" value="Glutaminase/Asparaginase"/>
    <property type="match status" value="1"/>
</dbReference>
<dbReference type="EMBL" id="VCPC01000001">
    <property type="protein sequence ID" value="TMV15525.1"/>
    <property type="molecule type" value="Genomic_DNA"/>
</dbReference>
<name>A0ABY2XGK8_9RHOB</name>
<dbReference type="InterPro" id="IPR027473">
    <property type="entry name" value="L-asparaginase_C"/>
</dbReference>
<evidence type="ECO:0000256" key="3">
    <source>
        <dbReference type="PROSITE-ProRule" id="PRU10099"/>
    </source>
</evidence>
<dbReference type="InterPro" id="IPR040919">
    <property type="entry name" value="Asparaginase_C"/>
</dbReference>
<dbReference type="InterPro" id="IPR020827">
    <property type="entry name" value="Asparaginase/glutaminase_AS1"/>
</dbReference>
<keyword evidence="8" id="KW-1185">Reference proteome</keyword>
<gene>
    <name evidence="7" type="ORF">FGK64_06115</name>
</gene>
<sequence>MSKVTLIATGGTIASVEDSAGGPVNAGLAGDRLLDSLHDRPEGITVDVENFQAVGSYALDLDTVYRLCVRISEVLADPDVDGVVVTHGTDTMEETAFLADLLVASDKPVVFTGAQRHAGQPDTDGPRNLSDALRCAAAPALRGLGAVILFEGEIHAARDVSKVHTSRVDTFRSPGLGKLGEVDGARVLVYRHPAERVQLSTPRLDETVELMALGLGSRPGFLDYCRENGAAGVVISAFGRGNAPKGFADAAERLIGAGIPVVIASRCAEGRTEPVYGRDSGGTTLVGVGCVLAGTLSAVKARLLLSILIGKGADMDEIRTVFAGYGG</sequence>
<reference evidence="7 8" key="1">
    <citation type="submission" date="2019-05" db="EMBL/GenBank/DDBJ databases">
        <title>Marivita sp. nov. isolated from sea sediment.</title>
        <authorList>
            <person name="Kim W."/>
        </authorList>
    </citation>
    <scope>NUCLEOTIDE SEQUENCE [LARGE SCALE GENOMIC DNA]</scope>
    <source>
        <strain evidence="7 8">CAU 1492</strain>
    </source>
</reference>
<dbReference type="PRINTS" id="PR00139">
    <property type="entry name" value="ASNGLNASE"/>
</dbReference>
<dbReference type="InterPro" id="IPR037152">
    <property type="entry name" value="L-asparaginase_N_sf"/>
</dbReference>
<dbReference type="Gene3D" id="3.40.50.40">
    <property type="match status" value="1"/>
</dbReference>